<dbReference type="RefSeq" id="WP_277579157.1">
    <property type="nucleotide sequence ID" value="NZ_JANRMI010000004.1"/>
</dbReference>
<comment type="caution">
    <text evidence="1">The sequence shown here is derived from an EMBL/GenBank/DDBJ whole genome shotgun (WGS) entry which is preliminary data.</text>
</comment>
<reference evidence="1" key="1">
    <citation type="submission" date="2022-08" db="EMBL/GenBank/DDBJ databases">
        <title>Novel Bdellovibrio Species Isolated from Svalbard: Designation Bdellovibrio svalbardensis.</title>
        <authorList>
            <person name="Mitchell R.J."/>
            <person name="Choi S.Y."/>
        </authorList>
    </citation>
    <scope>NUCLEOTIDE SEQUENCE</scope>
    <source>
        <strain evidence="1">PAP01</strain>
    </source>
</reference>
<evidence type="ECO:0000313" key="1">
    <source>
        <dbReference type="EMBL" id="MDG0817685.1"/>
    </source>
</evidence>
<dbReference type="EMBL" id="JANRMI010000004">
    <property type="protein sequence ID" value="MDG0817685.1"/>
    <property type="molecule type" value="Genomic_DNA"/>
</dbReference>
<keyword evidence="2" id="KW-1185">Reference proteome</keyword>
<evidence type="ECO:0008006" key="3">
    <source>
        <dbReference type="Google" id="ProtNLM"/>
    </source>
</evidence>
<sequence length="163" mass="18674">MRLTFIISFLATLILSCSGYGKVQVAFFEHRTKDGQLQPIEAGGQLYHVAVQYNDKWLNAHPYYGVQEVDDVRKIGDLYSIIEIDQDVPLEKYKAEFGKHFSISDYWENPKSTYCSKLVAQILDLSPTFMKNGNGWGISPDEVYKILSSKPHREVRSCTNLFL</sequence>
<gene>
    <name evidence="1" type="ORF">NWE73_14990</name>
</gene>
<protein>
    <recommendedName>
        <fullName evidence="3">Lipoprotein</fullName>
    </recommendedName>
</protein>
<accession>A0ABT6DNK6</accession>
<dbReference type="PROSITE" id="PS51257">
    <property type="entry name" value="PROKAR_LIPOPROTEIN"/>
    <property type="match status" value="1"/>
</dbReference>
<name>A0ABT6DNK6_9BACT</name>
<dbReference type="Proteomes" id="UP001152321">
    <property type="component" value="Unassembled WGS sequence"/>
</dbReference>
<evidence type="ECO:0000313" key="2">
    <source>
        <dbReference type="Proteomes" id="UP001152321"/>
    </source>
</evidence>
<proteinExistence type="predicted"/>
<organism evidence="1 2">
    <name type="scientific">Bdellovibrio svalbardensis</name>
    <dbReference type="NCBI Taxonomy" id="2972972"/>
    <lineage>
        <taxon>Bacteria</taxon>
        <taxon>Pseudomonadati</taxon>
        <taxon>Bdellovibrionota</taxon>
        <taxon>Bdellovibrionia</taxon>
        <taxon>Bdellovibrionales</taxon>
        <taxon>Pseudobdellovibrionaceae</taxon>
        <taxon>Bdellovibrio</taxon>
    </lineage>
</organism>